<dbReference type="AlphaFoldDB" id="A0A1G4K040"/>
<dbReference type="PROSITE" id="PS00678">
    <property type="entry name" value="WD_REPEATS_1"/>
    <property type="match status" value="1"/>
</dbReference>
<dbReference type="InterPro" id="IPR019775">
    <property type="entry name" value="WD40_repeat_CS"/>
</dbReference>
<dbReference type="PROSITE" id="PS50082">
    <property type="entry name" value="WD_REPEATS_2"/>
    <property type="match status" value="2"/>
</dbReference>
<accession>A0A1G4K040</accession>
<dbReference type="GO" id="GO:0005730">
    <property type="term" value="C:nucleolus"/>
    <property type="evidence" value="ECO:0007669"/>
    <property type="project" value="TreeGrafter"/>
</dbReference>
<keyword evidence="2 5" id="KW-0853">WD repeat</keyword>
<evidence type="ECO:0000256" key="1">
    <source>
        <dbReference type="ARBA" id="ARBA00004123"/>
    </source>
</evidence>
<dbReference type="Pfam" id="PF00400">
    <property type="entry name" value="WD40"/>
    <property type="match status" value="2"/>
</dbReference>
<dbReference type="InterPro" id="IPR015943">
    <property type="entry name" value="WD40/YVTN_repeat-like_dom_sf"/>
</dbReference>
<keyword evidence="3" id="KW-0677">Repeat</keyword>
<gene>
    <name evidence="8" type="ORF">LAME_0F17744G</name>
</gene>
<dbReference type="SUPFAM" id="SSF50978">
    <property type="entry name" value="WD40 repeat-like"/>
    <property type="match status" value="1"/>
</dbReference>
<dbReference type="OrthoDB" id="2161379at2759"/>
<organism evidence="8 9">
    <name type="scientific">Lachancea meyersii CBS 8951</name>
    <dbReference type="NCBI Taxonomy" id="1266667"/>
    <lineage>
        <taxon>Eukaryota</taxon>
        <taxon>Fungi</taxon>
        <taxon>Dikarya</taxon>
        <taxon>Ascomycota</taxon>
        <taxon>Saccharomycotina</taxon>
        <taxon>Saccharomycetes</taxon>
        <taxon>Saccharomycetales</taxon>
        <taxon>Saccharomycetaceae</taxon>
        <taxon>Lachancea</taxon>
    </lineage>
</organism>
<dbReference type="GO" id="GO:0042254">
    <property type="term" value="P:ribosome biogenesis"/>
    <property type="evidence" value="ECO:0007669"/>
    <property type="project" value="TreeGrafter"/>
</dbReference>
<dbReference type="InterPro" id="IPR036322">
    <property type="entry name" value="WD40_repeat_dom_sf"/>
</dbReference>
<evidence type="ECO:0000313" key="8">
    <source>
        <dbReference type="EMBL" id="SCU96875.1"/>
    </source>
</evidence>
<feature type="repeat" description="WD" evidence="5">
    <location>
        <begin position="428"/>
        <end position="463"/>
    </location>
</feature>
<feature type="compositionally biased region" description="Acidic residues" evidence="6">
    <location>
        <begin position="200"/>
        <end position="212"/>
    </location>
</feature>
<evidence type="ECO:0000259" key="7">
    <source>
        <dbReference type="Pfam" id="PF12265"/>
    </source>
</evidence>
<keyword evidence="9" id="KW-1185">Reference proteome</keyword>
<feature type="region of interest" description="Disordered" evidence="6">
    <location>
        <begin position="195"/>
        <end position="224"/>
    </location>
</feature>
<sequence length="526" mass="58364">MSKRSAPIEEVNGVNGERVVASKLASNDVPAAAVAPVTGDDVEMGEFEDQFSDEFESDGEIIQMDGEEDDEDQDVDIEGEIGENNQSKAQQMVQQDQAAQQKEAGLQQQQLYLPHLSKPLGPDEVLEADPTVYEMLHNVNVTWPCMTLDIVPDRLGSERRNYPQSLLMTTATQASKKKDNELMCLKLSQLSKTLVKDDAENSDDDEDEDEDRDPVVENENIPLKDTTNRLRVSPFASESAEKLTATMSESGEVHIFDLGPQFKAFETPGYQIPKGSKRPIHTIRNHGSVEGYALDWSPLHKSGSLLTGDCSGRVYLTQRHTSKWITDKTAFSVDNNKSIEDIQFSRTEATVFATGGCDGYIRIWDTRSKKHKPAISVQASDTDINVISWNEKIGYLLASGDDNGTWGVWDLRQFSPSTAASVTPVAQYNFHKGAITSIAFNPNDDSIIAVASEDNTVTLWDLSVEADDEEIKQQAAETQELQDIPPQLLFVHWQKEVKDVKWHKQIPGCLVSTGTDGLNVWKTISV</sequence>
<dbReference type="Proteomes" id="UP000191144">
    <property type="component" value="Chromosome F"/>
</dbReference>
<dbReference type="InterPro" id="IPR001680">
    <property type="entry name" value="WD40_rpt"/>
</dbReference>
<comment type="subcellular location">
    <subcellularLocation>
        <location evidence="1">Nucleus</location>
    </subcellularLocation>
</comment>
<proteinExistence type="predicted"/>
<dbReference type="SMART" id="SM00320">
    <property type="entry name" value="WD40"/>
    <property type="match status" value="5"/>
</dbReference>
<dbReference type="Pfam" id="PF12265">
    <property type="entry name" value="CAF1C_H4-bd"/>
    <property type="match status" value="1"/>
</dbReference>
<dbReference type="PANTHER" id="PTHR45903">
    <property type="entry name" value="GLUTAMATE-RICH WD REPEAT-CONTAINING PROTEIN 1"/>
    <property type="match status" value="1"/>
</dbReference>
<evidence type="ECO:0000313" key="9">
    <source>
        <dbReference type="Proteomes" id="UP000191144"/>
    </source>
</evidence>
<name>A0A1G4K040_9SACH</name>
<dbReference type="EMBL" id="LT598477">
    <property type="protein sequence ID" value="SCU96875.1"/>
    <property type="molecule type" value="Genomic_DNA"/>
</dbReference>
<dbReference type="InterPro" id="IPR022052">
    <property type="entry name" value="Histone-bd_RBBP4-like_N"/>
</dbReference>
<evidence type="ECO:0000256" key="3">
    <source>
        <dbReference type="ARBA" id="ARBA00022737"/>
    </source>
</evidence>
<reference evidence="9" key="1">
    <citation type="submission" date="2016-03" db="EMBL/GenBank/DDBJ databases">
        <authorList>
            <person name="Devillers Hugo."/>
        </authorList>
    </citation>
    <scope>NUCLEOTIDE SEQUENCE [LARGE SCALE GENOMIC DNA]</scope>
</reference>
<evidence type="ECO:0000256" key="2">
    <source>
        <dbReference type="ARBA" id="ARBA00022574"/>
    </source>
</evidence>
<dbReference type="InterPro" id="IPR051972">
    <property type="entry name" value="Glutamate-rich_WD_repeat"/>
</dbReference>
<protein>
    <submittedName>
        <fullName evidence="8">LAME_0F17744g1_1</fullName>
    </submittedName>
</protein>
<keyword evidence="4" id="KW-0539">Nucleus</keyword>
<dbReference type="PANTHER" id="PTHR45903:SF1">
    <property type="entry name" value="GLUTAMATE-RICH WD REPEAT-CONTAINING PROTEIN 1"/>
    <property type="match status" value="1"/>
</dbReference>
<feature type="domain" description="Histone-binding protein RBBP4-like N-terminal" evidence="7">
    <location>
        <begin position="123"/>
        <end position="190"/>
    </location>
</feature>
<evidence type="ECO:0000256" key="5">
    <source>
        <dbReference type="PROSITE-ProRule" id="PRU00221"/>
    </source>
</evidence>
<dbReference type="PROSITE" id="PS50294">
    <property type="entry name" value="WD_REPEATS_REGION"/>
    <property type="match status" value="1"/>
</dbReference>
<evidence type="ECO:0000256" key="4">
    <source>
        <dbReference type="ARBA" id="ARBA00023242"/>
    </source>
</evidence>
<evidence type="ECO:0000256" key="6">
    <source>
        <dbReference type="SAM" id="MobiDB-lite"/>
    </source>
</evidence>
<feature type="repeat" description="WD" evidence="5">
    <location>
        <begin position="332"/>
        <end position="374"/>
    </location>
</feature>
<dbReference type="Gene3D" id="2.130.10.10">
    <property type="entry name" value="YVTN repeat-like/Quinoprotein amine dehydrogenase"/>
    <property type="match status" value="1"/>
</dbReference>